<gene>
    <name evidence="1" type="ORF">IEC33019_1164</name>
</gene>
<reference evidence="1" key="1">
    <citation type="submission" date="2016-07" db="EMBL/GenBank/DDBJ databases">
        <title>New class B carbapenemase carried by novel plasmid in Pseudomonas putida enviromental strain in eastern Amazonia.</title>
        <authorList>
            <person name="Souza C.O."/>
            <person name="Lima K.V."/>
            <person name="Brasiliense D.M."/>
            <person name="Perez-Chaparro P.J."/>
            <person name="Mamizuka E.M."/>
            <person name="Lima M.O."/>
            <person name="Lima L.N."/>
            <person name="McCulloch J.A."/>
        </authorList>
    </citation>
    <scope>NUCLEOTIDE SEQUENCE [LARGE SCALE GENOMIC DNA]</scope>
    <source>
        <strain evidence="1">IEC33019</strain>
    </source>
</reference>
<accession>A0A1B2F3R9</accession>
<protein>
    <recommendedName>
        <fullName evidence="2">Lipoprotein</fullName>
    </recommendedName>
</protein>
<name>A0A1B2F3R9_PSEPU</name>
<dbReference type="RefSeq" id="WP_070093089.1">
    <property type="nucleotide sequence ID" value="NZ_CP016634.1"/>
</dbReference>
<evidence type="ECO:0008006" key="2">
    <source>
        <dbReference type="Google" id="ProtNLM"/>
    </source>
</evidence>
<dbReference type="AlphaFoldDB" id="A0A1B2F3R9"/>
<proteinExistence type="predicted"/>
<sequence length="209" mass="21633">MKRLFACTLIALALAGCDKAEQNPTQASAPAGQCAKDIDCKGDRICESGQCVSPQAPQALAAKPPVAPELAPAAPTMAYETLLVSGDSAGPFSIQSMELGTALMYPSRAGVVNVMESVVEDAEATGYVTIEKAYSFGPSKYVVVVSTGEGGNACPASTYVFSFDTKGEYVDGKQEVDGCSEVVESLAEGNKLTIKKDGVATVVYNGLVQ</sequence>
<evidence type="ECO:0000313" key="1">
    <source>
        <dbReference type="EMBL" id="ANY86733.1"/>
    </source>
</evidence>
<organism evidence="1">
    <name type="scientific">Pseudomonas putida</name>
    <name type="common">Arthrobacter siderocapsulatus</name>
    <dbReference type="NCBI Taxonomy" id="303"/>
    <lineage>
        <taxon>Bacteria</taxon>
        <taxon>Pseudomonadati</taxon>
        <taxon>Pseudomonadota</taxon>
        <taxon>Gammaproteobacteria</taxon>
        <taxon>Pseudomonadales</taxon>
        <taxon>Pseudomonadaceae</taxon>
        <taxon>Pseudomonas</taxon>
    </lineage>
</organism>
<dbReference type="PROSITE" id="PS51257">
    <property type="entry name" value="PROKAR_LIPOPROTEIN"/>
    <property type="match status" value="1"/>
</dbReference>
<dbReference type="EMBL" id="CP016634">
    <property type="protein sequence ID" value="ANY86733.1"/>
    <property type="molecule type" value="Genomic_DNA"/>
</dbReference>